<dbReference type="InterPro" id="IPR036634">
    <property type="entry name" value="PRD_sf"/>
</dbReference>
<dbReference type="PANTHER" id="PTHR30185:SF15">
    <property type="entry name" value="CRYPTIC BETA-GLUCOSIDE BGL OPERON ANTITERMINATOR"/>
    <property type="match status" value="1"/>
</dbReference>
<dbReference type="PANTHER" id="PTHR30185">
    <property type="entry name" value="CRYPTIC BETA-GLUCOSIDE BGL OPERON ANTITERMINATOR"/>
    <property type="match status" value="1"/>
</dbReference>
<dbReference type="Gene3D" id="2.30.24.10">
    <property type="entry name" value="CAT RNA-binding domain"/>
    <property type="match status" value="1"/>
</dbReference>
<name>A0A1E8GJ26_9LACT</name>
<feature type="domain" description="PRD" evidence="2">
    <location>
        <begin position="65"/>
        <end position="170"/>
    </location>
</feature>
<dbReference type="Gene3D" id="1.10.1790.10">
    <property type="entry name" value="PRD domain"/>
    <property type="match status" value="2"/>
</dbReference>
<evidence type="ECO:0000313" key="4">
    <source>
        <dbReference type="Proteomes" id="UP000178622"/>
    </source>
</evidence>
<keyword evidence="4" id="KW-1185">Reference proteome</keyword>
<accession>A0A1E8GJ26</accession>
<dbReference type="STRING" id="1859473.BG261_08195"/>
<dbReference type="AlphaFoldDB" id="A0A1E8GJ26"/>
<dbReference type="SUPFAM" id="SSF50151">
    <property type="entry name" value="SacY-like RNA-binding domain"/>
    <property type="match status" value="1"/>
</dbReference>
<feature type="domain" description="PRD" evidence="2">
    <location>
        <begin position="171"/>
        <end position="278"/>
    </location>
</feature>
<comment type="caution">
    <text evidence="3">The sequence shown here is derived from an EMBL/GenBank/DDBJ whole genome shotgun (WGS) entry which is preliminary data.</text>
</comment>
<organism evidence="3 4">
    <name type="scientific">Floricoccus tropicus</name>
    <dbReference type="NCBI Taxonomy" id="1859473"/>
    <lineage>
        <taxon>Bacteria</taxon>
        <taxon>Bacillati</taxon>
        <taxon>Bacillota</taxon>
        <taxon>Bacilli</taxon>
        <taxon>Lactobacillales</taxon>
        <taxon>Streptococcaceae</taxon>
        <taxon>Floricoccus</taxon>
    </lineage>
</organism>
<dbReference type="Pfam" id="PF03123">
    <property type="entry name" value="CAT_RBD"/>
    <property type="match status" value="1"/>
</dbReference>
<reference evidence="4" key="1">
    <citation type="submission" date="2016-09" db="EMBL/GenBank/DDBJ databases">
        <title>Draft genome sequence of a novel species of the family Streptococcaceae isolated from flowers.</title>
        <authorList>
            <person name="Chuah L.-O."/>
            <person name="Yap K.-P."/>
            <person name="Thong K.L."/>
            <person name="Liong M.T."/>
            <person name="Ahmad R."/>
            <person name="Rusul G."/>
        </authorList>
    </citation>
    <scope>NUCLEOTIDE SEQUENCE [LARGE SCALE GENOMIC DNA]</scope>
    <source>
        <strain evidence="4">DF1</strain>
    </source>
</reference>
<dbReference type="SMART" id="SM01061">
    <property type="entry name" value="CAT_RBD"/>
    <property type="match status" value="1"/>
</dbReference>
<dbReference type="SUPFAM" id="SSF63520">
    <property type="entry name" value="PTS-regulatory domain, PRD"/>
    <property type="match status" value="2"/>
</dbReference>
<dbReference type="EMBL" id="MKIR01000026">
    <property type="protein sequence ID" value="OFI48254.1"/>
    <property type="molecule type" value="Genomic_DNA"/>
</dbReference>
<sequence length="278" mass="32434">MIIEKILNNNVLLTSTETGQELVCMGKGLAFQKKVGQEVEVSKVEKEFVLKDNKLSNQFQDLLADIPIEEFDLVKKLIDIAEFELDKELSLNIYFTLMDHIHYALERVENNIEIPNLLSFEIKKFYSKEYQIAKKLVSIIEKEFNVSFTSDEAGFIALHLVNSQQKNGDMIITMEATKLLRDILKLINNFVGIKINEESLKYQRLVTHLQFFVYRYLEGQENQVTDEDEFLYGIVSKKYKEAFDCVEFIDEFLKSTNRPGMDKSEKTYLAMHINRIIN</sequence>
<evidence type="ECO:0000313" key="3">
    <source>
        <dbReference type="EMBL" id="OFI48254.1"/>
    </source>
</evidence>
<dbReference type="RefSeq" id="WP_070793262.1">
    <property type="nucleotide sequence ID" value="NZ_MKIR01000026.1"/>
</dbReference>
<dbReference type="InterPro" id="IPR050661">
    <property type="entry name" value="BglG_antiterminators"/>
</dbReference>
<dbReference type="Pfam" id="PF00874">
    <property type="entry name" value="PRD"/>
    <property type="match status" value="2"/>
</dbReference>
<dbReference type="NCBIfam" id="NF046042">
    <property type="entry name" value="LicT"/>
    <property type="match status" value="1"/>
</dbReference>
<gene>
    <name evidence="3" type="ORF">BG261_08195</name>
</gene>
<proteinExistence type="predicted"/>
<dbReference type="GO" id="GO:0006355">
    <property type="term" value="P:regulation of DNA-templated transcription"/>
    <property type="evidence" value="ECO:0007669"/>
    <property type="project" value="InterPro"/>
</dbReference>
<dbReference type="InterPro" id="IPR011608">
    <property type="entry name" value="PRD"/>
</dbReference>
<protein>
    <submittedName>
        <fullName evidence="3">Transcription antiterminator BglG</fullName>
    </submittedName>
</protein>
<evidence type="ECO:0000256" key="1">
    <source>
        <dbReference type="ARBA" id="ARBA00022737"/>
    </source>
</evidence>
<dbReference type="InterPro" id="IPR036650">
    <property type="entry name" value="CAT_RNA-bd_dom_sf"/>
</dbReference>
<dbReference type="PROSITE" id="PS51372">
    <property type="entry name" value="PRD_2"/>
    <property type="match status" value="2"/>
</dbReference>
<evidence type="ECO:0000259" key="2">
    <source>
        <dbReference type="PROSITE" id="PS51372"/>
    </source>
</evidence>
<dbReference type="OrthoDB" id="9813552at2"/>
<keyword evidence="1" id="KW-0677">Repeat</keyword>
<dbReference type="GO" id="GO:0003723">
    <property type="term" value="F:RNA binding"/>
    <property type="evidence" value="ECO:0007669"/>
    <property type="project" value="InterPro"/>
</dbReference>
<dbReference type="InterPro" id="IPR004341">
    <property type="entry name" value="CAT_RNA-bd_dom"/>
</dbReference>
<dbReference type="Proteomes" id="UP000178622">
    <property type="component" value="Unassembled WGS sequence"/>
</dbReference>